<dbReference type="SUPFAM" id="SSF161098">
    <property type="entry name" value="MetI-like"/>
    <property type="match status" value="1"/>
</dbReference>
<evidence type="ECO:0000313" key="10">
    <source>
        <dbReference type="Proteomes" id="UP000481030"/>
    </source>
</evidence>
<protein>
    <submittedName>
        <fullName evidence="9">ABC transporter permease</fullName>
    </submittedName>
</protein>
<organism evidence="9 10">
    <name type="scientific">Cytobacillus depressus</name>
    <dbReference type="NCBI Taxonomy" id="1602942"/>
    <lineage>
        <taxon>Bacteria</taxon>
        <taxon>Bacillati</taxon>
        <taxon>Bacillota</taxon>
        <taxon>Bacilli</taxon>
        <taxon>Bacillales</taxon>
        <taxon>Bacillaceae</taxon>
        <taxon>Cytobacillus</taxon>
    </lineage>
</organism>
<feature type="transmembrane region" description="Helical" evidence="7">
    <location>
        <begin position="272"/>
        <end position="295"/>
    </location>
</feature>
<feature type="transmembrane region" description="Helical" evidence="7">
    <location>
        <begin position="172"/>
        <end position="191"/>
    </location>
</feature>
<keyword evidence="4 7" id="KW-0812">Transmembrane</keyword>
<dbReference type="GO" id="GO:0055085">
    <property type="term" value="P:transmembrane transport"/>
    <property type="evidence" value="ECO:0007669"/>
    <property type="project" value="InterPro"/>
</dbReference>
<dbReference type="InterPro" id="IPR035906">
    <property type="entry name" value="MetI-like_sf"/>
</dbReference>
<dbReference type="PANTHER" id="PTHR43163">
    <property type="entry name" value="DIPEPTIDE TRANSPORT SYSTEM PERMEASE PROTEIN DPPB-RELATED"/>
    <property type="match status" value="1"/>
</dbReference>
<evidence type="ECO:0000256" key="6">
    <source>
        <dbReference type="ARBA" id="ARBA00023136"/>
    </source>
</evidence>
<keyword evidence="3" id="KW-1003">Cell membrane</keyword>
<evidence type="ECO:0000313" key="9">
    <source>
        <dbReference type="EMBL" id="KAB2336693.1"/>
    </source>
</evidence>
<evidence type="ECO:0000256" key="2">
    <source>
        <dbReference type="ARBA" id="ARBA00022448"/>
    </source>
</evidence>
<comment type="subcellular location">
    <subcellularLocation>
        <location evidence="1 7">Cell membrane</location>
        <topology evidence="1 7">Multi-pass membrane protein</topology>
    </subcellularLocation>
</comment>
<evidence type="ECO:0000256" key="5">
    <source>
        <dbReference type="ARBA" id="ARBA00022989"/>
    </source>
</evidence>
<dbReference type="EMBL" id="WBOS01000003">
    <property type="protein sequence ID" value="KAB2336693.1"/>
    <property type="molecule type" value="Genomic_DNA"/>
</dbReference>
<feature type="transmembrane region" description="Helical" evidence="7">
    <location>
        <begin position="227"/>
        <end position="252"/>
    </location>
</feature>
<proteinExistence type="inferred from homology"/>
<evidence type="ECO:0000256" key="4">
    <source>
        <dbReference type="ARBA" id="ARBA00022692"/>
    </source>
</evidence>
<dbReference type="CDD" id="cd06261">
    <property type="entry name" value="TM_PBP2"/>
    <property type="match status" value="1"/>
</dbReference>
<dbReference type="PROSITE" id="PS50928">
    <property type="entry name" value="ABC_TM1"/>
    <property type="match status" value="1"/>
</dbReference>
<dbReference type="Pfam" id="PF19300">
    <property type="entry name" value="BPD_transp_1_N"/>
    <property type="match status" value="1"/>
</dbReference>
<dbReference type="Gene3D" id="1.10.3720.10">
    <property type="entry name" value="MetI-like"/>
    <property type="match status" value="1"/>
</dbReference>
<dbReference type="Proteomes" id="UP000481030">
    <property type="component" value="Unassembled WGS sequence"/>
</dbReference>
<comment type="caution">
    <text evidence="9">The sequence shown here is derived from an EMBL/GenBank/DDBJ whole genome shotgun (WGS) entry which is preliminary data.</text>
</comment>
<dbReference type="InterPro" id="IPR045621">
    <property type="entry name" value="BPD_transp_1_N"/>
</dbReference>
<dbReference type="PANTHER" id="PTHR43163:SF6">
    <property type="entry name" value="DIPEPTIDE TRANSPORT SYSTEM PERMEASE PROTEIN DPPB-RELATED"/>
    <property type="match status" value="1"/>
</dbReference>
<comment type="similarity">
    <text evidence="7">Belongs to the binding-protein-dependent transport system permease family.</text>
</comment>
<sequence>MWRYFSYRLLQIPLVLLIISLMIFVLVYIAGDPVALMLPAEATQQEVQQLRAALGFDQPFYIQFWNYMIDLIKGDFGESYKYGVGALSLVLERMPATFELATASMIIAVVIAVPLGIISAIKPNSIIDLFATSLSVLGKAIPNFWLGIMLILVFAVNLKIMPVSGTGSWKHIILPAITLGTAVSAQITRLVRSNMLEILQQDYIRTAKSKGQKKSVIIFKHAFRNSLVPVITITLLQLASLVGGALITEMIFAWPGVGQLIIQAVYDKDLPIIQAAVFVTAVIILFMNLFSDILYRFLDPRIKFN</sequence>
<dbReference type="OrthoDB" id="9773683at2"/>
<keyword evidence="2 7" id="KW-0813">Transport</keyword>
<keyword evidence="5 7" id="KW-1133">Transmembrane helix</keyword>
<gene>
    <name evidence="9" type="ORF">F7731_10065</name>
</gene>
<dbReference type="AlphaFoldDB" id="A0A6L3VBV7"/>
<dbReference type="GO" id="GO:0005886">
    <property type="term" value="C:plasma membrane"/>
    <property type="evidence" value="ECO:0007669"/>
    <property type="project" value="UniProtKB-SubCell"/>
</dbReference>
<keyword evidence="6 7" id="KW-0472">Membrane</keyword>
<dbReference type="InterPro" id="IPR000515">
    <property type="entry name" value="MetI-like"/>
</dbReference>
<feature type="domain" description="ABC transmembrane type-1" evidence="8">
    <location>
        <begin position="94"/>
        <end position="291"/>
    </location>
</feature>
<keyword evidence="10" id="KW-1185">Reference proteome</keyword>
<evidence type="ECO:0000256" key="7">
    <source>
        <dbReference type="RuleBase" id="RU363032"/>
    </source>
</evidence>
<dbReference type="RefSeq" id="WP_151534648.1">
    <property type="nucleotide sequence ID" value="NZ_WBOS01000003.1"/>
</dbReference>
<reference evidence="9 10" key="1">
    <citation type="journal article" date="2016" name="Antonie Van Leeuwenhoek">
        <title>Bacillus depressus sp. nov., isolated from soil of a sunflower field.</title>
        <authorList>
            <person name="Wei X."/>
            <person name="Xin D."/>
            <person name="Xin Y."/>
            <person name="Zhang H."/>
            <person name="Wang T."/>
            <person name="Zhang J."/>
        </authorList>
    </citation>
    <scope>NUCLEOTIDE SEQUENCE [LARGE SCALE GENOMIC DNA]</scope>
    <source>
        <strain evidence="9 10">BZ1</strain>
    </source>
</reference>
<evidence type="ECO:0000256" key="1">
    <source>
        <dbReference type="ARBA" id="ARBA00004651"/>
    </source>
</evidence>
<evidence type="ECO:0000259" key="8">
    <source>
        <dbReference type="PROSITE" id="PS50928"/>
    </source>
</evidence>
<accession>A0A6L3VBV7</accession>
<name>A0A6L3VBV7_9BACI</name>
<feature type="transmembrane region" description="Helical" evidence="7">
    <location>
        <begin position="142"/>
        <end position="160"/>
    </location>
</feature>
<evidence type="ECO:0000256" key="3">
    <source>
        <dbReference type="ARBA" id="ARBA00022475"/>
    </source>
</evidence>
<dbReference type="Pfam" id="PF00528">
    <property type="entry name" value="BPD_transp_1"/>
    <property type="match status" value="1"/>
</dbReference>
<feature type="transmembrane region" description="Helical" evidence="7">
    <location>
        <begin position="100"/>
        <end position="121"/>
    </location>
</feature>
<feature type="transmembrane region" description="Helical" evidence="7">
    <location>
        <begin position="12"/>
        <end position="31"/>
    </location>
</feature>